<dbReference type="EMBL" id="JAMKFB020000007">
    <property type="protein sequence ID" value="KAL0188495.1"/>
    <property type="molecule type" value="Genomic_DNA"/>
</dbReference>
<gene>
    <name evidence="1" type="ORF">M9458_015594</name>
</gene>
<protein>
    <submittedName>
        <fullName evidence="1">Uncharacterized protein</fullName>
    </submittedName>
</protein>
<organism evidence="1 2">
    <name type="scientific">Cirrhinus mrigala</name>
    <name type="common">Mrigala</name>
    <dbReference type="NCBI Taxonomy" id="683832"/>
    <lineage>
        <taxon>Eukaryota</taxon>
        <taxon>Metazoa</taxon>
        <taxon>Chordata</taxon>
        <taxon>Craniata</taxon>
        <taxon>Vertebrata</taxon>
        <taxon>Euteleostomi</taxon>
        <taxon>Actinopterygii</taxon>
        <taxon>Neopterygii</taxon>
        <taxon>Teleostei</taxon>
        <taxon>Ostariophysi</taxon>
        <taxon>Cypriniformes</taxon>
        <taxon>Cyprinidae</taxon>
        <taxon>Labeoninae</taxon>
        <taxon>Labeonini</taxon>
        <taxon>Cirrhinus</taxon>
    </lineage>
</organism>
<sequence>MESSTVAKSKNDKAWRAVSEEIKRIFRTSVLQLQEKGTMKSCQAKKFLCS</sequence>
<reference evidence="1 2" key="1">
    <citation type="submission" date="2024-05" db="EMBL/GenBank/DDBJ databases">
        <title>Genome sequencing and assembly of Indian major carp, Cirrhinus mrigala (Hamilton, 1822).</title>
        <authorList>
            <person name="Mohindra V."/>
            <person name="Chowdhury L.M."/>
            <person name="Lal K."/>
            <person name="Jena J.K."/>
        </authorList>
    </citation>
    <scope>NUCLEOTIDE SEQUENCE [LARGE SCALE GENOMIC DNA]</scope>
    <source>
        <strain evidence="1">CM1030</strain>
        <tissue evidence="1">Blood</tissue>
    </source>
</reference>
<dbReference type="Proteomes" id="UP001529510">
    <property type="component" value="Unassembled WGS sequence"/>
</dbReference>
<accession>A0ABD0QRM9</accession>
<proteinExistence type="predicted"/>
<comment type="caution">
    <text evidence="1">The sequence shown here is derived from an EMBL/GenBank/DDBJ whole genome shotgun (WGS) entry which is preliminary data.</text>
</comment>
<evidence type="ECO:0000313" key="1">
    <source>
        <dbReference type="EMBL" id="KAL0188495.1"/>
    </source>
</evidence>
<keyword evidence="2" id="KW-1185">Reference proteome</keyword>
<feature type="non-terminal residue" evidence="1">
    <location>
        <position position="50"/>
    </location>
</feature>
<dbReference type="AlphaFoldDB" id="A0ABD0QRM9"/>
<name>A0ABD0QRM9_CIRMR</name>
<evidence type="ECO:0000313" key="2">
    <source>
        <dbReference type="Proteomes" id="UP001529510"/>
    </source>
</evidence>